<dbReference type="CDD" id="cd14212">
    <property type="entry name" value="PKc_YAK1"/>
    <property type="match status" value="1"/>
</dbReference>
<keyword evidence="3" id="KW-0547">Nucleotide-binding</keyword>
<feature type="region of interest" description="Disordered" evidence="6">
    <location>
        <begin position="1287"/>
        <end position="1341"/>
    </location>
</feature>
<dbReference type="InterPro" id="IPR000719">
    <property type="entry name" value="Prot_kinase_dom"/>
</dbReference>
<dbReference type="PROSITE" id="PS50011">
    <property type="entry name" value="PROTEIN_KINASE_DOM"/>
    <property type="match status" value="1"/>
</dbReference>
<feature type="compositionally biased region" description="Basic and acidic residues" evidence="6">
    <location>
        <begin position="1300"/>
        <end position="1312"/>
    </location>
</feature>
<proteinExistence type="predicted"/>
<feature type="region of interest" description="Disordered" evidence="6">
    <location>
        <begin position="16"/>
        <end position="93"/>
    </location>
</feature>
<dbReference type="Pfam" id="PF00069">
    <property type="entry name" value="Pkinase"/>
    <property type="match status" value="1"/>
</dbReference>
<keyword evidence="2 8" id="KW-0808">Transferase</keyword>
<feature type="region of interest" description="Disordered" evidence="6">
    <location>
        <begin position="715"/>
        <end position="746"/>
    </location>
</feature>
<evidence type="ECO:0000256" key="6">
    <source>
        <dbReference type="SAM" id="MobiDB-lite"/>
    </source>
</evidence>
<dbReference type="EC" id="2.7.12.1" evidence="8"/>
<feature type="domain" description="Protein kinase" evidence="7">
    <location>
        <begin position="220"/>
        <end position="551"/>
    </location>
</feature>
<dbReference type="InterPro" id="IPR050494">
    <property type="entry name" value="Ser_Thr_dual-spec_kinase"/>
</dbReference>
<sequence>MENEFTFAENSSAIFAHKPLPALPPQDSNDNTPRGFLPGYSVGPVDPSLSNSNSLASSSDPYSQHFENTQHRGYSSPQTRTSHSYPSPLSHPDNTVIAQSVLTDEGTHIRLPRMAHRKYSFDEKSSAFRKFESSIGAKAMPAYFQPPLPQQSHILKSLTRHIAQTYRDCNPEFMYETNRNPRRVLTKPSKGVKNEGYDNENSDYILYVNDILGIDSGHQYEVQDILGAGTFGQVARCTNLKTGEVVGVKVVKNKEAYFNQSVMEVKILEWLNEKFDPEDKHHILRLQGTFIHKRHLCLVFELLSVNLYELIKQNQFRGLSTNLVRVFTNQILDSLCVLKEARIIHCDLKPENILLKNLESATLKVIDFGSACHEQETVYTYIQSRFYRSPEIILGLPYTTSIDMWSLGCIAVELFLGLPLFPGSSEYNQLSRIVEMLGAPPPYMIEVGKSGFDFFERYIDGEGSRSYHLKSMEQYSQEHNTNEQPSKQYFSATTLPELIRSYPMPRKSMSKPEVDKEMKNREIFLDFVQGLLNMNPLERWSPHQAKLHPFLSGSKFTGHFVPPTMRGSDYSSGGINPLESNTSALRTSMQRKRETFPAMASDSLPFVTPNPRANLPLPIPETNPPNLAGLLLKQNQPVGRARSNTIGSSQMRGDVPLQLQHYPGKGKRQENGLATEYSGGIRSSADTQYLESIQNANSQLNGQWNQSQFQRQGYPNDSSLAGTTRTIHEESSTTSTFPPGYSGYLPRRDKVAPEIAHTELYSQSNEHYERTHNFNDPSESQRAFSIAEQTTYGQIMANVENKRNSLYGVTGNMGGLNDLLSSPRTSHRNLGTLADAVNSGYVHPNPDTYNSNDALGRVDGSGGIPSNYYHSNESHAISEDTMANALKRNSAYSGAKNESRLYGSHPRYGENRKSYPVEPGYVPEMYNHVPQSHYPSTTPMDAHASSILSALTSDVGYHPSQGAPDLSNQPVRPVDLEPAGHNYVGEGFSQQFTPRNKRQGLYMDNLYSSTGGSTKRGEYMGYSKPEHERIPTDYTRQLNRKGESSFEETVGSQLDNLTMNERRNHRRNSFDFPPVARNDIPTNLRASDVYHDTGFDSGPNYGTPYSNNIHYQNQRSSVYSQDEYGTPKSLYKSPTESLQSGAAPPSVADISTPRYRTLYQETLGSSNVGPSQPSRLDTFQHPPSHHYSPKQGSPLTQSPRMNGMMAGSDESVYENRYSTTESNKNIRGSGHEAINRDIIEQLHPYNSQRERTDQNYYSHLDAAKFSINDSVDPTPYEYSGNRYTSARHTLGSRVSSPSNHVRENLSRDERHSTNIPLEQPSYYVLDPNSLNPVKDTSERNQ</sequence>
<feature type="compositionally biased region" description="Polar residues" evidence="6">
    <location>
        <begin position="1287"/>
        <end position="1299"/>
    </location>
</feature>
<feature type="compositionally biased region" description="Polar residues" evidence="6">
    <location>
        <begin position="1190"/>
        <end position="1200"/>
    </location>
</feature>
<gene>
    <name evidence="8" type="primary">YAK1_1</name>
    <name evidence="8" type="ORF">K7432_001947</name>
</gene>
<dbReference type="InterPro" id="IPR008271">
    <property type="entry name" value="Ser/Thr_kinase_AS"/>
</dbReference>
<organism evidence="8 9">
    <name type="scientific">Basidiobolus ranarum</name>
    <dbReference type="NCBI Taxonomy" id="34480"/>
    <lineage>
        <taxon>Eukaryota</taxon>
        <taxon>Fungi</taxon>
        <taxon>Fungi incertae sedis</taxon>
        <taxon>Zoopagomycota</taxon>
        <taxon>Entomophthoromycotina</taxon>
        <taxon>Basidiobolomycetes</taxon>
        <taxon>Basidiobolales</taxon>
        <taxon>Basidiobolaceae</taxon>
        <taxon>Basidiobolus</taxon>
    </lineage>
</organism>
<feature type="compositionally biased region" description="Low complexity" evidence="6">
    <location>
        <begin position="46"/>
        <end position="63"/>
    </location>
</feature>
<dbReference type="PROSITE" id="PS00108">
    <property type="entry name" value="PROTEIN_KINASE_ST"/>
    <property type="match status" value="1"/>
</dbReference>
<keyword evidence="1" id="KW-0723">Serine/threonine-protein kinase</keyword>
<feature type="compositionally biased region" description="Polar residues" evidence="6">
    <location>
        <begin position="1050"/>
        <end position="1059"/>
    </location>
</feature>
<evidence type="ECO:0000256" key="3">
    <source>
        <dbReference type="ARBA" id="ARBA00022741"/>
    </source>
</evidence>
<keyword evidence="5" id="KW-0067">ATP-binding</keyword>
<dbReference type="Gene3D" id="3.30.200.20">
    <property type="entry name" value="Phosphorylase Kinase, domain 1"/>
    <property type="match status" value="1"/>
</dbReference>
<dbReference type="PANTHER" id="PTHR24058">
    <property type="entry name" value="DUAL SPECIFICITY PROTEIN KINASE"/>
    <property type="match status" value="1"/>
</dbReference>
<evidence type="ECO:0000256" key="4">
    <source>
        <dbReference type="ARBA" id="ARBA00022777"/>
    </source>
</evidence>
<feature type="region of interest" description="Disordered" evidence="6">
    <location>
        <begin position="1040"/>
        <end position="1079"/>
    </location>
</feature>
<accession>A0ABR2X276</accession>
<evidence type="ECO:0000259" key="7">
    <source>
        <dbReference type="PROSITE" id="PS50011"/>
    </source>
</evidence>
<dbReference type="Proteomes" id="UP001479436">
    <property type="component" value="Unassembled WGS sequence"/>
</dbReference>
<dbReference type="InterPro" id="IPR011009">
    <property type="entry name" value="Kinase-like_dom_sf"/>
</dbReference>
<dbReference type="Gene3D" id="1.10.510.10">
    <property type="entry name" value="Transferase(Phosphotransferase) domain 1"/>
    <property type="match status" value="1"/>
</dbReference>
<feature type="compositionally biased region" description="Polar residues" evidence="6">
    <location>
        <begin position="715"/>
        <end position="725"/>
    </location>
</feature>
<reference evidence="8 9" key="1">
    <citation type="submission" date="2023-04" db="EMBL/GenBank/DDBJ databases">
        <title>Genome of Basidiobolus ranarum AG-B5.</title>
        <authorList>
            <person name="Stajich J.E."/>
            <person name="Carter-House D."/>
            <person name="Gryganskyi A."/>
        </authorList>
    </citation>
    <scope>NUCLEOTIDE SEQUENCE [LARGE SCALE GENOMIC DNA]</scope>
    <source>
        <strain evidence="8 9">AG-B5</strain>
    </source>
</reference>
<evidence type="ECO:0000313" key="8">
    <source>
        <dbReference type="EMBL" id="KAK9767884.1"/>
    </source>
</evidence>
<dbReference type="EMBL" id="JASJQH010000048">
    <property type="protein sequence ID" value="KAK9767884.1"/>
    <property type="molecule type" value="Genomic_DNA"/>
</dbReference>
<feature type="region of interest" description="Disordered" evidence="6">
    <location>
        <begin position="1117"/>
        <end position="1202"/>
    </location>
</feature>
<keyword evidence="9" id="KW-1185">Reference proteome</keyword>
<evidence type="ECO:0000256" key="2">
    <source>
        <dbReference type="ARBA" id="ARBA00022679"/>
    </source>
</evidence>
<comment type="caution">
    <text evidence="8">The sequence shown here is derived from an EMBL/GenBank/DDBJ whole genome shotgun (WGS) entry which is preliminary data.</text>
</comment>
<feature type="compositionally biased region" description="Polar residues" evidence="6">
    <location>
        <begin position="65"/>
        <end position="93"/>
    </location>
</feature>
<evidence type="ECO:0000256" key="5">
    <source>
        <dbReference type="ARBA" id="ARBA00022840"/>
    </source>
</evidence>
<dbReference type="SUPFAM" id="SSF56112">
    <property type="entry name" value="Protein kinase-like (PK-like)"/>
    <property type="match status" value="1"/>
</dbReference>
<feature type="compositionally biased region" description="Polar residues" evidence="6">
    <location>
        <begin position="1159"/>
        <end position="1177"/>
    </location>
</feature>
<dbReference type="PANTHER" id="PTHR24058:SF17">
    <property type="entry name" value="HOMEODOMAIN INTERACTING PROTEIN KINASE, ISOFORM D"/>
    <property type="match status" value="1"/>
</dbReference>
<name>A0ABR2X276_9FUNG</name>
<evidence type="ECO:0000256" key="1">
    <source>
        <dbReference type="ARBA" id="ARBA00022527"/>
    </source>
</evidence>
<dbReference type="GO" id="GO:0004712">
    <property type="term" value="F:protein serine/threonine/tyrosine kinase activity"/>
    <property type="evidence" value="ECO:0007669"/>
    <property type="project" value="UniProtKB-EC"/>
</dbReference>
<protein>
    <submittedName>
        <fullName evidence="8">Dual specificity protein kinase yak1</fullName>
        <ecNumber evidence="8">2.7.12.1</ecNumber>
    </submittedName>
</protein>
<keyword evidence="4 8" id="KW-0418">Kinase</keyword>
<evidence type="ECO:0000313" key="9">
    <source>
        <dbReference type="Proteomes" id="UP001479436"/>
    </source>
</evidence>
<dbReference type="SMART" id="SM00220">
    <property type="entry name" value="S_TKc"/>
    <property type="match status" value="1"/>
</dbReference>